<evidence type="ECO:0000256" key="3">
    <source>
        <dbReference type="ARBA" id="ARBA00022795"/>
    </source>
</evidence>
<keyword evidence="3" id="KW-1005">Bacterial flagellum biogenesis</keyword>
<dbReference type="Gene3D" id="1.20.58.300">
    <property type="entry name" value="FlgN-like"/>
    <property type="match status" value="1"/>
</dbReference>
<keyword evidence="4" id="KW-0966">Cell projection</keyword>
<dbReference type="SUPFAM" id="SSF140566">
    <property type="entry name" value="FlgN-like"/>
    <property type="match status" value="1"/>
</dbReference>
<gene>
    <name evidence="4" type="ORF">E5Q11_04285</name>
</gene>
<dbReference type="OrthoDB" id="5734604at2"/>
<reference evidence="4 5" key="1">
    <citation type="submission" date="2019-04" db="EMBL/GenBank/DDBJ databases">
        <authorList>
            <person name="Park S."/>
            <person name="Yoon J.-H."/>
        </authorList>
    </citation>
    <scope>NUCLEOTIDE SEQUENCE [LARGE SCALE GENOMIC DNA]</scope>
    <source>
        <strain evidence="4 5">HJM-18</strain>
    </source>
</reference>
<dbReference type="Pfam" id="PF05130">
    <property type="entry name" value="FlgN"/>
    <property type="match status" value="1"/>
</dbReference>
<comment type="similarity">
    <text evidence="2">Belongs to the FlgN family.</text>
</comment>
<dbReference type="EMBL" id="SRPF01000001">
    <property type="protein sequence ID" value="TGN41749.1"/>
    <property type="molecule type" value="Genomic_DNA"/>
</dbReference>
<sequence>MSKLDELKDLLNQDIRQLATLAELLEKEKALLSGSDVKSLASVTDQKNQHLDQIRERAKTKIRVLVAIGFRPDQGDPSRFLRSAGLEDAVALWDQASQRLAQCQALNQVNGRVMSHLQKRLSRLTEIFRGATGQDKLYGAKGQEEAVSHSNVLASA</sequence>
<name>A0A4Z1BWT6_9GAMM</name>
<accession>A0A4Z1BWT6</accession>
<protein>
    <submittedName>
        <fullName evidence="4">Flagellar protein FlgN</fullName>
    </submittedName>
</protein>
<keyword evidence="4" id="KW-0969">Cilium</keyword>
<keyword evidence="5" id="KW-1185">Reference proteome</keyword>
<evidence type="ECO:0000256" key="1">
    <source>
        <dbReference type="ARBA" id="ARBA00002397"/>
    </source>
</evidence>
<dbReference type="InterPro" id="IPR007809">
    <property type="entry name" value="FlgN-like"/>
</dbReference>
<dbReference type="Proteomes" id="UP000298325">
    <property type="component" value="Unassembled WGS sequence"/>
</dbReference>
<comment type="caution">
    <text evidence="4">The sequence shown here is derived from an EMBL/GenBank/DDBJ whole genome shotgun (WGS) entry which is preliminary data.</text>
</comment>
<evidence type="ECO:0000256" key="2">
    <source>
        <dbReference type="ARBA" id="ARBA00007703"/>
    </source>
</evidence>
<keyword evidence="4" id="KW-0282">Flagellum</keyword>
<comment type="function">
    <text evidence="1">Required for the efficient initiation of filament assembly.</text>
</comment>
<dbReference type="RefSeq" id="WP_135802134.1">
    <property type="nucleotide sequence ID" value="NZ_SRPF01000001.1"/>
</dbReference>
<dbReference type="InterPro" id="IPR036679">
    <property type="entry name" value="FlgN-like_sf"/>
</dbReference>
<dbReference type="AlphaFoldDB" id="A0A4Z1BWT6"/>
<evidence type="ECO:0000313" key="4">
    <source>
        <dbReference type="EMBL" id="TGN41749.1"/>
    </source>
</evidence>
<dbReference type="GO" id="GO:0044780">
    <property type="term" value="P:bacterial-type flagellum assembly"/>
    <property type="evidence" value="ECO:0007669"/>
    <property type="project" value="InterPro"/>
</dbReference>
<proteinExistence type="inferred from homology"/>
<organism evidence="4 5">
    <name type="scientific">Marinobacter confluentis</name>
    <dbReference type="NCBI Taxonomy" id="1697557"/>
    <lineage>
        <taxon>Bacteria</taxon>
        <taxon>Pseudomonadati</taxon>
        <taxon>Pseudomonadota</taxon>
        <taxon>Gammaproteobacteria</taxon>
        <taxon>Pseudomonadales</taxon>
        <taxon>Marinobacteraceae</taxon>
        <taxon>Marinobacter</taxon>
    </lineage>
</organism>
<evidence type="ECO:0000313" key="5">
    <source>
        <dbReference type="Proteomes" id="UP000298325"/>
    </source>
</evidence>